<feature type="transmembrane region" description="Helical" evidence="10">
    <location>
        <begin position="14"/>
        <end position="35"/>
    </location>
</feature>
<comment type="function">
    <text evidence="1 10">Role in flagellar biosynthesis.</text>
</comment>
<sequence>MDAATAMVIDGNRAFAMIGAVLWIMLRTGAMLMAMPLIGTRAVPARVRVLLAGTLAVALAPILPPLPAWGGFDAVAVLSILREIALGVAMGFLLRLVFEAGALAGEWVSQGMGLSFAQMADPLRGVSSGVVGQWFYLAFGLMFFASDGHLAMISLLVRSYQALPIGVALPDVNAMLAVAPDFLPAVLRGGLSLALPLMIAMLATNLAFGILAKAAPQLNPVQLGLPVALLMGLALLAVLMGDLSAPVLRQFEASFEAIERLSSP</sequence>
<dbReference type="AlphaFoldDB" id="A0A4Q1JT57"/>
<dbReference type="GO" id="GO:0006605">
    <property type="term" value="P:protein targeting"/>
    <property type="evidence" value="ECO:0007669"/>
    <property type="project" value="UniProtKB-UniRule"/>
</dbReference>
<evidence type="ECO:0000256" key="6">
    <source>
        <dbReference type="ARBA" id="ARBA00022989"/>
    </source>
</evidence>
<keyword evidence="4 10" id="KW-1003">Cell membrane</keyword>
<keyword evidence="12" id="KW-1185">Reference proteome</keyword>
<feature type="transmembrane region" description="Helical" evidence="10">
    <location>
        <begin position="125"/>
        <end position="145"/>
    </location>
</feature>
<dbReference type="InterPro" id="IPR002010">
    <property type="entry name" value="T3SS_IM_R"/>
</dbReference>
<dbReference type="InterPro" id="IPR006303">
    <property type="entry name" value="FliR"/>
</dbReference>
<dbReference type="GO" id="GO:0009425">
    <property type="term" value="C:bacterial-type flagellum basal body"/>
    <property type="evidence" value="ECO:0007669"/>
    <property type="project" value="UniProtKB-SubCell"/>
</dbReference>
<keyword evidence="11" id="KW-0282">Flagellum</keyword>
<evidence type="ECO:0000313" key="11">
    <source>
        <dbReference type="EMBL" id="RXR02640.1"/>
    </source>
</evidence>
<accession>A0A4Q1JT57</accession>
<name>A0A4Q1JT57_9GAMM</name>
<comment type="subcellular location">
    <subcellularLocation>
        <location evidence="10">Cell membrane</location>
        <topology evidence="10">Multi-pass membrane protein</topology>
    </subcellularLocation>
    <subcellularLocation>
        <location evidence="10">Bacterial flagellum basal body</location>
    </subcellularLocation>
</comment>
<feature type="transmembrane region" description="Helical" evidence="10">
    <location>
        <begin position="223"/>
        <end position="241"/>
    </location>
</feature>
<dbReference type="PRINTS" id="PR00953">
    <property type="entry name" value="TYPE3IMRPROT"/>
</dbReference>
<keyword evidence="5 10" id="KW-0812">Transmembrane</keyword>
<protein>
    <recommendedName>
        <fullName evidence="3 9">Flagellar biosynthetic protein FliR</fullName>
    </recommendedName>
</protein>
<feature type="transmembrane region" description="Helical" evidence="10">
    <location>
        <begin position="84"/>
        <end position="104"/>
    </location>
</feature>
<evidence type="ECO:0000256" key="8">
    <source>
        <dbReference type="ARBA" id="ARBA00023143"/>
    </source>
</evidence>
<dbReference type="Proteomes" id="UP000289784">
    <property type="component" value="Unassembled WGS sequence"/>
</dbReference>
<keyword evidence="6 10" id="KW-1133">Transmembrane helix</keyword>
<organism evidence="11 12">
    <name type="scientific">Pseudoxanthomonas composti</name>
    <dbReference type="NCBI Taxonomy" id="2137479"/>
    <lineage>
        <taxon>Bacteria</taxon>
        <taxon>Pseudomonadati</taxon>
        <taxon>Pseudomonadota</taxon>
        <taxon>Gammaproteobacteria</taxon>
        <taxon>Lysobacterales</taxon>
        <taxon>Lysobacteraceae</taxon>
        <taxon>Pseudoxanthomonas</taxon>
    </lineage>
</organism>
<comment type="caution">
    <text evidence="11">The sequence shown here is derived from an EMBL/GenBank/DDBJ whole genome shotgun (WGS) entry which is preliminary data.</text>
</comment>
<dbReference type="PANTHER" id="PTHR30065:SF8">
    <property type="entry name" value="FLAGELLAR BIOSYNTHETIC PROTEIN FLIR"/>
    <property type="match status" value="1"/>
</dbReference>
<evidence type="ECO:0000256" key="2">
    <source>
        <dbReference type="ARBA" id="ARBA00009772"/>
    </source>
</evidence>
<evidence type="ECO:0000256" key="1">
    <source>
        <dbReference type="ARBA" id="ARBA00002578"/>
    </source>
</evidence>
<gene>
    <name evidence="11" type="primary">fliR</name>
    <name evidence="11" type="ORF">EPA99_14240</name>
</gene>
<keyword evidence="11" id="KW-0969">Cilium</keyword>
<evidence type="ECO:0000313" key="12">
    <source>
        <dbReference type="Proteomes" id="UP000289784"/>
    </source>
</evidence>
<keyword evidence="8 10" id="KW-0975">Bacterial flagellum</keyword>
<dbReference type="EMBL" id="SAWZ01000008">
    <property type="protein sequence ID" value="RXR02640.1"/>
    <property type="molecule type" value="Genomic_DNA"/>
</dbReference>
<proteinExistence type="inferred from homology"/>
<dbReference type="GO" id="GO:0044780">
    <property type="term" value="P:bacterial-type flagellum assembly"/>
    <property type="evidence" value="ECO:0007669"/>
    <property type="project" value="UniProtKB-UniRule"/>
</dbReference>
<feature type="transmembrane region" description="Helical" evidence="10">
    <location>
        <begin position="47"/>
        <end position="64"/>
    </location>
</feature>
<dbReference type="GO" id="GO:0005886">
    <property type="term" value="C:plasma membrane"/>
    <property type="evidence" value="ECO:0007669"/>
    <property type="project" value="UniProtKB-SubCell"/>
</dbReference>
<evidence type="ECO:0000256" key="4">
    <source>
        <dbReference type="ARBA" id="ARBA00022475"/>
    </source>
</evidence>
<dbReference type="RefSeq" id="WP_129471907.1">
    <property type="nucleotide sequence ID" value="NZ_SAWZ01000008.1"/>
</dbReference>
<evidence type="ECO:0000256" key="9">
    <source>
        <dbReference type="NCBIfam" id="TIGR01400"/>
    </source>
</evidence>
<keyword evidence="7 10" id="KW-0472">Membrane</keyword>
<feature type="transmembrane region" description="Helical" evidence="10">
    <location>
        <begin position="190"/>
        <end position="211"/>
    </location>
</feature>
<dbReference type="Pfam" id="PF01311">
    <property type="entry name" value="Bac_export_1"/>
    <property type="match status" value="1"/>
</dbReference>
<dbReference type="OrthoDB" id="9797790at2"/>
<comment type="similarity">
    <text evidence="2 10">Belongs to the FliR/MopE/SpaR family.</text>
</comment>
<keyword evidence="11" id="KW-0966">Cell projection</keyword>
<dbReference type="PANTHER" id="PTHR30065">
    <property type="entry name" value="FLAGELLAR BIOSYNTHETIC PROTEIN FLIR"/>
    <property type="match status" value="1"/>
</dbReference>
<evidence type="ECO:0000256" key="7">
    <source>
        <dbReference type="ARBA" id="ARBA00023136"/>
    </source>
</evidence>
<evidence type="ECO:0000256" key="3">
    <source>
        <dbReference type="ARBA" id="ARBA00021717"/>
    </source>
</evidence>
<dbReference type="NCBIfam" id="TIGR01400">
    <property type="entry name" value="fliR"/>
    <property type="match status" value="1"/>
</dbReference>
<evidence type="ECO:0000256" key="10">
    <source>
        <dbReference type="RuleBase" id="RU362071"/>
    </source>
</evidence>
<evidence type="ECO:0000256" key="5">
    <source>
        <dbReference type="ARBA" id="ARBA00022692"/>
    </source>
</evidence>
<reference evidence="11 12" key="1">
    <citation type="submission" date="2019-01" db="EMBL/GenBank/DDBJ databases">
        <title>Pseudoxanthomonas composti sp. nov., isolated from compost.</title>
        <authorList>
            <person name="Yang G."/>
        </authorList>
    </citation>
    <scope>NUCLEOTIDE SEQUENCE [LARGE SCALE GENOMIC DNA]</scope>
    <source>
        <strain evidence="11 12">GSS15</strain>
    </source>
</reference>